<evidence type="ECO:0000256" key="2">
    <source>
        <dbReference type="ARBA" id="ARBA00022755"/>
    </source>
</evidence>
<dbReference type="SUPFAM" id="SSF51246">
    <property type="entry name" value="Rudiment single hybrid motif"/>
    <property type="match status" value="1"/>
</dbReference>
<name>A0A974W219_9NOCA</name>
<dbReference type="InterPro" id="IPR013815">
    <property type="entry name" value="ATP_grasp_subdomain_1"/>
</dbReference>
<keyword evidence="4 5" id="KW-0436">Ligase</keyword>
<dbReference type="SUPFAM" id="SSF56059">
    <property type="entry name" value="Glutathione synthetase ATP-binding domain-like"/>
    <property type="match status" value="1"/>
</dbReference>
<accession>A0A974W219</accession>
<dbReference type="PROSITE" id="PS50975">
    <property type="entry name" value="ATP_GRASP"/>
    <property type="match status" value="1"/>
</dbReference>
<comment type="function">
    <text evidence="5">Catalyzes the ATP-dependent conversion of 5-aminoimidazole ribonucleotide (AIR) and HCO(3)- to N5-carboxyaminoimidazole ribonucleotide (N5-CAIR).</text>
</comment>
<evidence type="ECO:0000256" key="1">
    <source>
        <dbReference type="ARBA" id="ARBA00022741"/>
    </source>
</evidence>
<dbReference type="Pfam" id="PF17769">
    <property type="entry name" value="PurK_C"/>
    <property type="match status" value="1"/>
</dbReference>
<dbReference type="InterPro" id="IPR011761">
    <property type="entry name" value="ATP-grasp"/>
</dbReference>
<keyword evidence="1 4" id="KW-0547">Nucleotide-binding</keyword>
<evidence type="ECO:0000256" key="4">
    <source>
        <dbReference type="HAMAP-Rule" id="MF_01928"/>
    </source>
</evidence>
<dbReference type="Pfam" id="PF22660">
    <property type="entry name" value="RS_preATP-grasp-like"/>
    <property type="match status" value="1"/>
</dbReference>
<evidence type="ECO:0000256" key="3">
    <source>
        <dbReference type="ARBA" id="ARBA00022840"/>
    </source>
</evidence>
<dbReference type="InterPro" id="IPR011054">
    <property type="entry name" value="Rudment_hybrid_motif"/>
</dbReference>
<comment type="pathway">
    <text evidence="4 5">Purine metabolism; IMP biosynthesis via de novo pathway; 5-amino-1-(5-phospho-D-ribosyl)imidazole-4-carboxylate from 5-amino-1-(5-phospho-D-ribosyl)imidazole (N5-CAIR route): step 1/2.</text>
</comment>
<feature type="region of interest" description="Disordered" evidence="6">
    <location>
        <begin position="1"/>
        <end position="20"/>
    </location>
</feature>
<evidence type="ECO:0000313" key="9">
    <source>
        <dbReference type="Proteomes" id="UP000662986"/>
    </source>
</evidence>
<dbReference type="GO" id="GO:0034028">
    <property type="term" value="F:5-(carboxyamino)imidazole ribonucleotide synthase activity"/>
    <property type="evidence" value="ECO:0007669"/>
    <property type="project" value="UniProtKB-EC"/>
</dbReference>
<protein>
    <recommendedName>
        <fullName evidence="4 5">N5-carboxyaminoimidazole ribonucleotide synthase</fullName>
        <shortName evidence="4 5">N5-CAIR synthase</shortName>
        <ecNumber evidence="4 5">6.3.4.18</ecNumber>
    </recommendedName>
    <alternativeName>
        <fullName evidence="4 5">5-(carboxyamino)imidazole ribonucleotide synthetase</fullName>
    </alternativeName>
</protein>
<feature type="binding site" evidence="4">
    <location>
        <position position="121"/>
    </location>
    <ligand>
        <name>ATP</name>
        <dbReference type="ChEBI" id="CHEBI:30616"/>
    </ligand>
</feature>
<dbReference type="Gene3D" id="3.40.50.20">
    <property type="match status" value="1"/>
</dbReference>
<keyword evidence="3 4" id="KW-0067">ATP-binding</keyword>
<comment type="caution">
    <text evidence="4">Lacks conserved residue(s) required for the propagation of feature annotation.</text>
</comment>
<dbReference type="HAMAP" id="MF_01928">
    <property type="entry name" value="PurK"/>
    <property type="match status" value="1"/>
</dbReference>
<comment type="similarity">
    <text evidence="4 5">Belongs to the PurK/PurT family.</text>
</comment>
<proteinExistence type="inferred from homology"/>
<dbReference type="InterPro" id="IPR016185">
    <property type="entry name" value="PreATP-grasp_dom_sf"/>
</dbReference>
<dbReference type="EMBL" id="CP070619">
    <property type="protein sequence ID" value="QSE88848.1"/>
    <property type="molecule type" value="Genomic_DNA"/>
</dbReference>
<comment type="catalytic activity">
    <reaction evidence="4 5">
        <text>5-amino-1-(5-phospho-beta-D-ribosyl)imidazole + hydrogencarbonate + ATP = 5-carboxyamino-1-(5-phospho-D-ribosyl)imidazole + ADP + phosphate + 2 H(+)</text>
        <dbReference type="Rhea" id="RHEA:19317"/>
        <dbReference type="ChEBI" id="CHEBI:15378"/>
        <dbReference type="ChEBI" id="CHEBI:17544"/>
        <dbReference type="ChEBI" id="CHEBI:30616"/>
        <dbReference type="ChEBI" id="CHEBI:43474"/>
        <dbReference type="ChEBI" id="CHEBI:58730"/>
        <dbReference type="ChEBI" id="CHEBI:137981"/>
        <dbReference type="ChEBI" id="CHEBI:456216"/>
        <dbReference type="EC" id="6.3.4.18"/>
    </reaction>
</comment>
<dbReference type="PANTHER" id="PTHR11609">
    <property type="entry name" value="PURINE BIOSYNTHESIS PROTEIN 6/7, PUR6/7"/>
    <property type="match status" value="1"/>
</dbReference>
<dbReference type="NCBIfam" id="TIGR01161">
    <property type="entry name" value="purK"/>
    <property type="match status" value="1"/>
</dbReference>
<evidence type="ECO:0000313" key="8">
    <source>
        <dbReference type="EMBL" id="QSE88848.1"/>
    </source>
</evidence>
<dbReference type="InterPro" id="IPR040686">
    <property type="entry name" value="PurK_C"/>
</dbReference>
<dbReference type="PANTHER" id="PTHR11609:SF5">
    <property type="entry name" value="PHOSPHORIBOSYLAMINOIMIDAZOLE CARBOXYLASE"/>
    <property type="match status" value="1"/>
</dbReference>
<feature type="compositionally biased region" description="Polar residues" evidence="6">
    <location>
        <begin position="1"/>
        <end position="10"/>
    </location>
</feature>
<dbReference type="SUPFAM" id="SSF52440">
    <property type="entry name" value="PreATP-grasp domain"/>
    <property type="match status" value="1"/>
</dbReference>
<feature type="binding site" evidence="4">
    <location>
        <position position="161"/>
    </location>
    <ligand>
        <name>ATP</name>
        <dbReference type="ChEBI" id="CHEBI:30616"/>
    </ligand>
</feature>
<dbReference type="NCBIfam" id="NF004679">
    <property type="entry name" value="PRK06019.1-5"/>
    <property type="match status" value="1"/>
</dbReference>
<evidence type="ECO:0000256" key="5">
    <source>
        <dbReference type="RuleBase" id="RU361200"/>
    </source>
</evidence>
<organism evidence="8 9">
    <name type="scientific">Rhodococcus pseudokoreensis</name>
    <dbReference type="NCBI Taxonomy" id="2811421"/>
    <lineage>
        <taxon>Bacteria</taxon>
        <taxon>Bacillati</taxon>
        <taxon>Actinomycetota</taxon>
        <taxon>Actinomycetes</taxon>
        <taxon>Mycobacteriales</taxon>
        <taxon>Nocardiaceae</taxon>
        <taxon>Rhodococcus</taxon>
    </lineage>
</organism>
<feature type="binding site" evidence="4">
    <location>
        <begin position="284"/>
        <end position="285"/>
    </location>
    <ligand>
        <name>ATP</name>
        <dbReference type="ChEBI" id="CHEBI:30616"/>
    </ligand>
</feature>
<dbReference type="EC" id="6.3.4.18" evidence="4 5"/>
<dbReference type="Proteomes" id="UP000662986">
    <property type="component" value="Chromosome"/>
</dbReference>
<feature type="domain" description="ATP-grasp" evidence="7">
    <location>
        <begin position="125"/>
        <end position="314"/>
    </location>
</feature>
<comment type="function">
    <text evidence="4">Catalyzes the ATP-dependent conversion of 5-aminoimidazole ribonucleotide (AIR) and HCO(3)(-) to N5-carboxyaminoimidazole ribonucleotide (N5-CAIR).</text>
</comment>
<dbReference type="Gene3D" id="3.30.470.20">
    <property type="entry name" value="ATP-grasp fold, B domain"/>
    <property type="match status" value="1"/>
</dbReference>
<evidence type="ECO:0000259" key="7">
    <source>
        <dbReference type="PROSITE" id="PS50975"/>
    </source>
</evidence>
<dbReference type="Gene3D" id="3.30.1490.20">
    <property type="entry name" value="ATP-grasp fold, A domain"/>
    <property type="match status" value="1"/>
</dbReference>
<comment type="subunit">
    <text evidence="4 5">Homodimer.</text>
</comment>
<sequence>MTGNSDSTPRPTTPRDLTAGQPVVTMIGGGQLARMTHQAAIALGQTLRVLSGTPDEPAAQVSPDVVLGSHTDLDALRRAAVGSHALTFDHEHVPTEHLDVLVAEGVNVQPPPTALIYAQDKLAMRRKLGELGAPVPAFAEVTWAEDVVKFGAEHGWPVVIKAVRGGYDGRGVWITDDSDEAERIVTQQLDKGVSLLVEEKVEMRRELSAMVARSPFGQGATWPVVETVQRHGQCAVVLAPAPALPDSVAEAAEELALRVASELGVVGAMAVELFETTDGTLVVNELAMRPHNSGHWTMDGARTSQFEQHLRAVLDYPLGDTAPLAPITVMANVLGAPTAPEMSMDERVHHLFARMPDAKIHLYGKGEREDRKIGHVNIVGGPGSIDDPEYVARVRERAERAAHWLSHAEWTDGWDEHGE</sequence>
<reference evidence="8 9" key="2">
    <citation type="journal article" date="2022" name="Arch. Microbiol.">
        <title>Rhodococcus pseudokoreensis sp. nov. isolated from the rhizosphere of young M26 apple rootstocks.</title>
        <authorList>
            <person name="Kampfer P."/>
            <person name="Glaeser S.P."/>
            <person name="Blom J."/>
            <person name="Wolf J."/>
            <person name="Benning S."/>
            <person name="Schloter M."/>
            <person name="Neumann-Schaal M."/>
        </authorList>
    </citation>
    <scope>NUCLEOTIDE SEQUENCE [LARGE SCALE GENOMIC DNA]</scope>
    <source>
        <strain evidence="8 9">R79</strain>
    </source>
</reference>
<evidence type="ECO:0000256" key="6">
    <source>
        <dbReference type="SAM" id="MobiDB-lite"/>
    </source>
</evidence>
<gene>
    <name evidence="4 5" type="primary">purK</name>
    <name evidence="8" type="ORF">JWS13_09650</name>
</gene>
<reference evidence="8 9" key="1">
    <citation type="journal article" date="2021" name="Microbiol. Resour. Announc.">
        <title>Complete Genome Sequences of Two Rhodococcus sp. Strains with Large and Linear Chromosomes, Isolated from Apple Rhizosphere.</title>
        <authorList>
            <person name="Benning S."/>
            <person name="Brugnone N."/>
            <person name="Siani R."/>
            <person name="Kublik S."/>
            <person name="Schloter M."/>
            <person name="Rad V."/>
        </authorList>
    </citation>
    <scope>NUCLEOTIDE SEQUENCE [LARGE SCALE GENOMIC DNA]</scope>
    <source>
        <strain evidence="8 9">R79</strain>
    </source>
</reference>
<feature type="binding site" evidence="4">
    <location>
        <position position="206"/>
    </location>
    <ligand>
        <name>ATP</name>
        <dbReference type="ChEBI" id="CHEBI:30616"/>
    </ligand>
</feature>
<feature type="binding site" evidence="4">
    <location>
        <begin position="198"/>
        <end position="201"/>
    </location>
    <ligand>
        <name>ATP</name>
        <dbReference type="ChEBI" id="CHEBI:30616"/>
    </ligand>
</feature>
<dbReference type="InterPro" id="IPR005875">
    <property type="entry name" value="PurK"/>
</dbReference>
<dbReference type="InterPro" id="IPR003135">
    <property type="entry name" value="ATP-grasp_carboxylate-amine"/>
</dbReference>
<keyword evidence="2 4" id="KW-0658">Purine biosynthesis</keyword>
<dbReference type="NCBIfam" id="NF004680">
    <property type="entry name" value="PRK06019.1-6"/>
    <property type="match status" value="1"/>
</dbReference>
<dbReference type="Pfam" id="PF02222">
    <property type="entry name" value="ATP-grasp"/>
    <property type="match status" value="1"/>
</dbReference>
<dbReference type="InterPro" id="IPR054350">
    <property type="entry name" value="PurT/PurK_preATP-grasp"/>
</dbReference>
<dbReference type="RefSeq" id="WP_206005403.1">
    <property type="nucleotide sequence ID" value="NZ_CP070619.1"/>
</dbReference>
<keyword evidence="9" id="KW-1185">Reference proteome</keyword>